<protein>
    <submittedName>
        <fullName evidence="2">Uncharacterized protein</fullName>
    </submittedName>
</protein>
<name>A0ABV6RSN9_9GAMM</name>
<keyword evidence="1" id="KW-0472">Membrane</keyword>
<evidence type="ECO:0000313" key="3">
    <source>
        <dbReference type="Proteomes" id="UP001589896"/>
    </source>
</evidence>
<dbReference type="RefSeq" id="WP_386671330.1">
    <property type="nucleotide sequence ID" value="NZ_JBHLTG010000005.1"/>
</dbReference>
<proteinExistence type="predicted"/>
<comment type="caution">
    <text evidence="2">The sequence shown here is derived from an EMBL/GenBank/DDBJ whole genome shotgun (WGS) entry which is preliminary data.</text>
</comment>
<sequence length="46" mass="4662">MTPFGAVWVVVALMIMLVAGTALVASTKAMSRIEPAPSSSAESNAP</sequence>
<reference evidence="2 3" key="1">
    <citation type="submission" date="2024-09" db="EMBL/GenBank/DDBJ databases">
        <authorList>
            <person name="Sun Q."/>
            <person name="Mori K."/>
        </authorList>
    </citation>
    <scope>NUCLEOTIDE SEQUENCE [LARGE SCALE GENOMIC DNA]</scope>
    <source>
        <strain evidence="2 3">KCTC 23076</strain>
    </source>
</reference>
<accession>A0ABV6RSN9</accession>
<organism evidence="2 3">
    <name type="scientific">Lysobacter korlensis</name>
    <dbReference type="NCBI Taxonomy" id="553636"/>
    <lineage>
        <taxon>Bacteria</taxon>
        <taxon>Pseudomonadati</taxon>
        <taxon>Pseudomonadota</taxon>
        <taxon>Gammaproteobacteria</taxon>
        <taxon>Lysobacterales</taxon>
        <taxon>Lysobacteraceae</taxon>
        <taxon>Lysobacter</taxon>
    </lineage>
</organism>
<feature type="transmembrane region" description="Helical" evidence="1">
    <location>
        <begin position="6"/>
        <end position="25"/>
    </location>
</feature>
<keyword evidence="1" id="KW-0812">Transmembrane</keyword>
<keyword evidence="3" id="KW-1185">Reference proteome</keyword>
<dbReference type="EMBL" id="JBHLTG010000005">
    <property type="protein sequence ID" value="MFC0679994.1"/>
    <property type="molecule type" value="Genomic_DNA"/>
</dbReference>
<gene>
    <name evidence="2" type="ORF">ACFFGH_19335</name>
</gene>
<keyword evidence="1" id="KW-1133">Transmembrane helix</keyword>
<evidence type="ECO:0000313" key="2">
    <source>
        <dbReference type="EMBL" id="MFC0679994.1"/>
    </source>
</evidence>
<evidence type="ECO:0000256" key="1">
    <source>
        <dbReference type="SAM" id="Phobius"/>
    </source>
</evidence>
<dbReference type="Proteomes" id="UP001589896">
    <property type="component" value="Unassembled WGS sequence"/>
</dbReference>